<sequence>MGAHTKYHNRKSIGIAFLGDYDKDCPNPSMLDIIPKLVYCGVEKGYISPSFKVIAHKDAYCTSCPGTALYDVIKKWPHYPKVPIPTYTCDAKTEALNPRLHSTTYYHRNAYHHTTTTTTTTTMAQLQHQSNNDSRSHPQQQKLRQRQCSPGFTSVSIKT</sequence>
<feature type="domain" description="N-acetylmuramoyl-L-alanine amidase" evidence="2">
    <location>
        <begin position="4"/>
        <end position="66"/>
    </location>
</feature>
<dbReference type="PANTHER" id="PTHR11022:SF41">
    <property type="entry name" value="PEPTIDOGLYCAN-RECOGNITION PROTEIN LC-RELATED"/>
    <property type="match status" value="1"/>
</dbReference>
<dbReference type="SUPFAM" id="SSF55846">
    <property type="entry name" value="N-acetylmuramoyl-L-alanine amidase-like"/>
    <property type="match status" value="1"/>
</dbReference>
<dbReference type="InterPro" id="IPR015510">
    <property type="entry name" value="PGRP"/>
</dbReference>
<evidence type="ECO:0000256" key="1">
    <source>
        <dbReference type="SAM" id="MobiDB-lite"/>
    </source>
</evidence>
<feature type="region of interest" description="Disordered" evidence="1">
    <location>
        <begin position="125"/>
        <end position="159"/>
    </location>
</feature>
<dbReference type="InterPro" id="IPR036505">
    <property type="entry name" value="Amidase/PGRP_sf"/>
</dbReference>
<proteinExistence type="predicted"/>
<dbReference type="OrthoDB" id="10001926at2759"/>
<name>A0A8X6G076_TRICU</name>
<dbReference type="GO" id="GO:0009253">
    <property type="term" value="P:peptidoglycan catabolic process"/>
    <property type="evidence" value="ECO:0007669"/>
    <property type="project" value="InterPro"/>
</dbReference>
<dbReference type="EMBL" id="BMAO01033888">
    <property type="protein sequence ID" value="GFQ92547.1"/>
    <property type="molecule type" value="Genomic_DNA"/>
</dbReference>
<dbReference type="Pfam" id="PF01510">
    <property type="entry name" value="Amidase_2"/>
    <property type="match status" value="1"/>
</dbReference>
<organism evidence="3 4">
    <name type="scientific">Trichonephila clavata</name>
    <name type="common">Joro spider</name>
    <name type="synonym">Nephila clavata</name>
    <dbReference type="NCBI Taxonomy" id="2740835"/>
    <lineage>
        <taxon>Eukaryota</taxon>
        <taxon>Metazoa</taxon>
        <taxon>Ecdysozoa</taxon>
        <taxon>Arthropoda</taxon>
        <taxon>Chelicerata</taxon>
        <taxon>Arachnida</taxon>
        <taxon>Araneae</taxon>
        <taxon>Araneomorphae</taxon>
        <taxon>Entelegynae</taxon>
        <taxon>Araneoidea</taxon>
        <taxon>Nephilidae</taxon>
        <taxon>Trichonephila</taxon>
    </lineage>
</organism>
<keyword evidence="4" id="KW-1185">Reference proteome</keyword>
<evidence type="ECO:0000313" key="4">
    <source>
        <dbReference type="Proteomes" id="UP000887116"/>
    </source>
</evidence>
<dbReference type="Proteomes" id="UP000887116">
    <property type="component" value="Unassembled WGS sequence"/>
</dbReference>
<dbReference type="PANTHER" id="PTHR11022">
    <property type="entry name" value="PEPTIDOGLYCAN RECOGNITION PROTEIN"/>
    <property type="match status" value="1"/>
</dbReference>
<reference evidence="3" key="1">
    <citation type="submission" date="2020-07" db="EMBL/GenBank/DDBJ databases">
        <title>Multicomponent nature underlies the extraordinary mechanical properties of spider dragline silk.</title>
        <authorList>
            <person name="Kono N."/>
            <person name="Nakamura H."/>
            <person name="Mori M."/>
            <person name="Yoshida Y."/>
            <person name="Ohtoshi R."/>
            <person name="Malay A.D."/>
            <person name="Moran D.A.P."/>
            <person name="Tomita M."/>
            <person name="Numata K."/>
            <person name="Arakawa K."/>
        </authorList>
    </citation>
    <scope>NUCLEOTIDE SEQUENCE</scope>
</reference>
<comment type="caution">
    <text evidence="3">The sequence shown here is derived from an EMBL/GenBank/DDBJ whole genome shotgun (WGS) entry which is preliminary data.</text>
</comment>
<dbReference type="CDD" id="cd06583">
    <property type="entry name" value="PGRP"/>
    <property type="match status" value="1"/>
</dbReference>
<accession>A0A8X6G076</accession>
<dbReference type="GO" id="GO:0008745">
    <property type="term" value="F:N-acetylmuramoyl-L-alanine amidase activity"/>
    <property type="evidence" value="ECO:0007669"/>
    <property type="project" value="InterPro"/>
</dbReference>
<protein>
    <submittedName>
        <fullName evidence="3">Peptidoglycan-recognition protein LB</fullName>
    </submittedName>
</protein>
<evidence type="ECO:0000259" key="2">
    <source>
        <dbReference type="Pfam" id="PF01510"/>
    </source>
</evidence>
<dbReference type="InterPro" id="IPR002502">
    <property type="entry name" value="Amidase_domain"/>
</dbReference>
<gene>
    <name evidence="3" type="primary">PGRP-LB_1</name>
    <name evidence="3" type="ORF">TNCT_453271</name>
</gene>
<dbReference type="AlphaFoldDB" id="A0A8X6G076"/>
<dbReference type="Gene3D" id="3.40.80.10">
    <property type="entry name" value="Peptidoglycan recognition protein-like"/>
    <property type="match status" value="1"/>
</dbReference>
<evidence type="ECO:0000313" key="3">
    <source>
        <dbReference type="EMBL" id="GFQ92547.1"/>
    </source>
</evidence>